<dbReference type="OrthoDB" id="193507at2759"/>
<dbReference type="GO" id="GO:0007051">
    <property type="term" value="P:spindle organization"/>
    <property type="evidence" value="ECO:0007669"/>
    <property type="project" value="TreeGrafter"/>
</dbReference>
<keyword evidence="5" id="KW-1185">Reference proteome</keyword>
<feature type="domain" description="B box-type" evidence="3">
    <location>
        <begin position="1854"/>
        <end position="1900"/>
    </location>
</feature>
<feature type="compositionally biased region" description="Basic residues" evidence="2">
    <location>
        <begin position="348"/>
        <end position="361"/>
    </location>
</feature>
<name>D8LBA8_ECTSI</name>
<feature type="compositionally biased region" description="Basic and acidic residues" evidence="2">
    <location>
        <begin position="656"/>
        <end position="665"/>
    </location>
</feature>
<feature type="region of interest" description="Disordered" evidence="2">
    <location>
        <begin position="198"/>
        <end position="218"/>
    </location>
</feature>
<feature type="region of interest" description="Disordered" evidence="2">
    <location>
        <begin position="335"/>
        <end position="380"/>
    </location>
</feature>
<dbReference type="Pfam" id="PF00612">
    <property type="entry name" value="IQ"/>
    <property type="match status" value="2"/>
</dbReference>
<feature type="region of interest" description="Disordered" evidence="2">
    <location>
        <begin position="2103"/>
        <end position="2163"/>
    </location>
</feature>
<feature type="compositionally biased region" description="Basic residues" evidence="2">
    <location>
        <begin position="853"/>
        <end position="863"/>
    </location>
</feature>
<evidence type="ECO:0000259" key="3">
    <source>
        <dbReference type="PROSITE" id="PS50119"/>
    </source>
</evidence>
<proteinExistence type="predicted"/>
<feature type="region of interest" description="Disordered" evidence="2">
    <location>
        <begin position="2035"/>
        <end position="2067"/>
    </location>
</feature>
<feature type="region of interest" description="Disordered" evidence="2">
    <location>
        <begin position="635"/>
        <end position="753"/>
    </location>
</feature>
<dbReference type="GO" id="GO:0000922">
    <property type="term" value="C:spindle pole"/>
    <property type="evidence" value="ECO:0007669"/>
    <property type="project" value="TreeGrafter"/>
</dbReference>
<evidence type="ECO:0000313" key="4">
    <source>
        <dbReference type="EMBL" id="CBN76617.1"/>
    </source>
</evidence>
<feature type="region of interest" description="Disordered" evidence="2">
    <location>
        <begin position="821"/>
        <end position="871"/>
    </location>
</feature>
<gene>
    <name evidence="4" type="ORF">Esi_0000_0347</name>
</gene>
<organism evidence="4 5">
    <name type="scientific">Ectocarpus siliculosus</name>
    <name type="common">Brown alga</name>
    <name type="synonym">Conferva siliculosa</name>
    <dbReference type="NCBI Taxonomy" id="2880"/>
    <lineage>
        <taxon>Eukaryota</taxon>
        <taxon>Sar</taxon>
        <taxon>Stramenopiles</taxon>
        <taxon>Ochrophyta</taxon>
        <taxon>PX clade</taxon>
        <taxon>Phaeophyceae</taxon>
        <taxon>Ectocarpales</taxon>
        <taxon>Ectocarpaceae</taxon>
        <taxon>Ectocarpus</taxon>
    </lineage>
</organism>
<dbReference type="InParanoid" id="D8LBA8"/>
<feature type="region of interest" description="Disordered" evidence="2">
    <location>
        <begin position="540"/>
        <end position="591"/>
    </location>
</feature>
<dbReference type="Gene3D" id="1.20.5.190">
    <property type="match status" value="2"/>
</dbReference>
<dbReference type="GO" id="GO:0008270">
    <property type="term" value="F:zinc ion binding"/>
    <property type="evidence" value="ECO:0007669"/>
    <property type="project" value="UniProtKB-KW"/>
</dbReference>
<dbReference type="EMBL" id="FN649726">
    <property type="protein sequence ID" value="CBN76617.1"/>
    <property type="molecule type" value="Genomic_DNA"/>
</dbReference>
<feature type="compositionally biased region" description="Low complexity" evidence="2">
    <location>
        <begin position="1466"/>
        <end position="1488"/>
    </location>
</feature>
<reference evidence="4 5" key="1">
    <citation type="journal article" date="2010" name="Nature">
        <title>The Ectocarpus genome and the independent evolution of multicellularity in brown algae.</title>
        <authorList>
            <person name="Cock J.M."/>
            <person name="Sterck L."/>
            <person name="Rouze P."/>
            <person name="Scornet D."/>
            <person name="Allen A.E."/>
            <person name="Amoutzias G."/>
            <person name="Anthouard V."/>
            <person name="Artiguenave F."/>
            <person name="Aury J.M."/>
            <person name="Badger J.H."/>
            <person name="Beszteri B."/>
            <person name="Billiau K."/>
            <person name="Bonnet E."/>
            <person name="Bothwell J.H."/>
            <person name="Bowler C."/>
            <person name="Boyen C."/>
            <person name="Brownlee C."/>
            <person name="Carrano C.J."/>
            <person name="Charrier B."/>
            <person name="Cho G.Y."/>
            <person name="Coelho S.M."/>
            <person name="Collen J."/>
            <person name="Corre E."/>
            <person name="Da Silva C."/>
            <person name="Delage L."/>
            <person name="Delaroque N."/>
            <person name="Dittami S.M."/>
            <person name="Doulbeau S."/>
            <person name="Elias M."/>
            <person name="Farnham G."/>
            <person name="Gachon C.M."/>
            <person name="Gschloessl B."/>
            <person name="Heesch S."/>
            <person name="Jabbari K."/>
            <person name="Jubin C."/>
            <person name="Kawai H."/>
            <person name="Kimura K."/>
            <person name="Kloareg B."/>
            <person name="Kupper F.C."/>
            <person name="Lang D."/>
            <person name="Le Bail A."/>
            <person name="Leblanc C."/>
            <person name="Lerouge P."/>
            <person name="Lohr M."/>
            <person name="Lopez P.J."/>
            <person name="Martens C."/>
            <person name="Maumus F."/>
            <person name="Michel G."/>
            <person name="Miranda-Saavedra D."/>
            <person name="Morales J."/>
            <person name="Moreau H."/>
            <person name="Motomura T."/>
            <person name="Nagasato C."/>
            <person name="Napoli C.A."/>
            <person name="Nelson D.R."/>
            <person name="Nyvall-Collen P."/>
            <person name="Peters A.F."/>
            <person name="Pommier C."/>
            <person name="Potin P."/>
            <person name="Poulain J."/>
            <person name="Quesneville H."/>
            <person name="Read B."/>
            <person name="Rensing S.A."/>
            <person name="Ritter A."/>
            <person name="Rousvoal S."/>
            <person name="Samanta M."/>
            <person name="Samson G."/>
            <person name="Schroeder D.C."/>
            <person name="Segurens B."/>
            <person name="Strittmatter M."/>
            <person name="Tonon T."/>
            <person name="Tregear J.W."/>
            <person name="Valentin K."/>
            <person name="von Dassow P."/>
            <person name="Yamagishi T."/>
            <person name="Van de Peer Y."/>
            <person name="Wincker P."/>
        </authorList>
    </citation>
    <scope>NUCLEOTIDE SEQUENCE [LARGE SCALE GENOMIC DNA]</scope>
    <source>
        <strain evidence="5">Ec32 / CCAP1310/4</strain>
    </source>
</reference>
<feature type="region of interest" description="Disordered" evidence="2">
    <location>
        <begin position="77"/>
        <end position="112"/>
    </location>
</feature>
<feature type="region of interest" description="Disordered" evidence="2">
    <location>
        <begin position="1435"/>
        <end position="1501"/>
    </location>
</feature>
<dbReference type="PANTHER" id="PTHR22706">
    <property type="entry name" value="ASSEMBLY FACTOR FOR SPINDLE MICROTUBULES"/>
    <property type="match status" value="1"/>
</dbReference>
<keyword evidence="1" id="KW-0862">Zinc</keyword>
<dbReference type="PROSITE" id="PS50119">
    <property type="entry name" value="ZF_BBOX"/>
    <property type="match status" value="1"/>
</dbReference>
<dbReference type="InterPro" id="IPR051185">
    <property type="entry name" value="ASPM"/>
</dbReference>
<dbReference type="InterPro" id="IPR000315">
    <property type="entry name" value="Znf_B-box"/>
</dbReference>
<feature type="compositionally biased region" description="Basic and acidic residues" evidence="2">
    <location>
        <begin position="709"/>
        <end position="728"/>
    </location>
</feature>
<accession>D8LBA8</accession>
<protein>
    <recommendedName>
        <fullName evidence="3">B box-type domain-containing protein</fullName>
    </recommendedName>
</protein>
<keyword evidence="1" id="KW-0863">Zinc-finger</keyword>
<dbReference type="GO" id="GO:0000278">
    <property type="term" value="P:mitotic cell cycle"/>
    <property type="evidence" value="ECO:0007669"/>
    <property type="project" value="TreeGrafter"/>
</dbReference>
<evidence type="ECO:0000313" key="5">
    <source>
        <dbReference type="Proteomes" id="UP000002630"/>
    </source>
</evidence>
<dbReference type="CDD" id="cd19757">
    <property type="entry name" value="Bbox1"/>
    <property type="match status" value="1"/>
</dbReference>
<dbReference type="Proteomes" id="UP000002630">
    <property type="component" value="Linkage Group LG01"/>
</dbReference>
<sequence>MATWGKTERDRMPEMSAVGLPLELGPSQELGLVQELGLHGVPAQSLIEFEGGGSMLSREVLGEMLAVNDHGVLNARVGATEKSDGGRSKRARRREGASSARSRGKGSDGKVVENRIQTRLLCQAEAPKCLGESSSSPSRVFAKIDPRKSTKRCHNNGVESRQRHYHDQQALLAEQQRAKQTALIDGDGMNRQRATATAHCEAQQKVAGSPNKRRRHKRYDHDHNPKVLRSLVDDTIITGIAGAGALKAEEGRQMEDLRLQLRLACHRATELEDQIFQSQTGSPHRELLGELQLDRAAGNTGIPLLERPSWKERNFVLGPTGSGAKAHRNTDVLERCRSPDGAGGRSPLRPRHRVSPRKTRRTPLDVSFSTEPPQRLAGSSSLATDIIPRRQANVSDMVTTCHPPQSPPLTPTASLRRYLSSLRPFSANSARAAWGLADPANGGNPLAGPVTDLTHPFDNGQPRWPVLFVMGESKPPPPRHPLSVHALPLFDDEMVALLAGAAGEPAAKVRMMVQLLSCFDVRLLQSAVKRLCCEHASSRTLGGAARGGRGRHLQRSGAPGPATEAWGRSPMPPLPGPSAAGDAAHSSTSVDEPLLMSEAAARRALTAGFLGGVFGEDAVRDIVVASRPVVVFDSTESAKGKALTPPLQGGAVGGERQNDRGDRPEGGSSRAPSWKIGKNAEQDSSSRGGEDEAAATAANEDVTSSLPSVEHRRTWEERNGSSENRRAQGDSPPCTDAGSLLVNSPRREGGTALGKRQLEVSELVEHDSNPEEGVLVAQLVRAATARFRVHSLAVQHHEHGGVTATNHRDFGRGIYIGGSGASGWTEGGQEPGQRLRRPASAGSDELGLPPLKLARKDKRTRRRREADAGRREEEVEFDVFGVPRPRSTPRCLRPGYKGEVTAAMLRQELEASESTAARLGITMARKAEAWKTEAQEGTAAAAASCAAATAAANRAALALASAAAHEALLESAHDRMREAMNIMYLRTIRRGWGAWAELTRRQRSIEAAGRVARLVGAAAIGFAVLEPFLRRRTRTWLRRWAGAMRAERVLEVQAAAVELQRTVRGFLGKRRADKRWRDIAAVAVQRVVRGRFGRLRGARRARLMEERRAVLTIEQKYREFVWQRDAVKLLALKRKERAATKLQAAWNGLVYGRRPVRRLREQRLREVSAVMLQRLWRGVVARGRADVLMEAKCRREAAVKIQAVARGCGARKVYRPIILRERAAATMSRFWRCAKARRVARQKRWENALAARLNPLVRGFLARSATKRLLEARARENRAMVVVCVAAQKIFRGKKGRLKARRELLRRCAAVELQRIVRGRAVRRLSRIEEGRPRSQAASWMAAMAVQRIWRGLKGRRKLGQRAAEHRLWNAAFTIQSAHRRQCMRRRRQERALKRGMEAANAAAAFSQGLGHAVSVAGATAAVAAAAAGGDDGGRLSFADTTEEAGQRAAGDGAGEGARSIDRLEGAAGAASPRGAADTGSSATAAHGGTAGGARVDDPPAVEVKVAPTPEYEDMGDVAIAAVLQSAKKSSTPSSPPPSPPVPVPVPVPAVVEPVLVPAKPADPPPPVVEEEMLEYYEAKLRYLAAQEKAHGASAARIQAMFRAYEARQRAATLGAERDKAERRKAAELRAASVLQSAARTRAARRAVARRRAEILEASRREQGLLTIQCAVRCYLGKCRLQGLRKAEREKQEMLFRMAARIQALVRGIQTRGIWRKFFTSRALLQRERQRTGAQQIQSFWRSKLARTEAERRRSVRDAALLAEQLERHLKGLLEATMEAERRHAYAIRLQCWWRGILAVKVKARKQLTLMETPPEDVGEEKEKAALALQCHWRAIKARRFYNANYALLYRERERRKCCTECQSEYATRKCDTCTDKFCEGCWARIHSTGARRFHDWLPFAPATYDTSRPQDATAAPSITDSQYYYDTSTGQQGTGGGELWDVNQQSAELDPYYQPGYESYDYPGSEYYYDQRGWEQEGGNQQVSAVSVQGWSPETNKQWYDPDQPPSTGSEYGYDGAMSYDGAAAITPSSSSDYYPAWTPETPDTAADNNSNAAGTTEKSWEGEGDGEWTSAAAEYYGYDSAGNGVDQAAGGAWAGAGGVAGGWDEGWATPQPADTANGDEDSSVFLASTGGETSKDSGGGSGGVGGAPPSGSSGSRPWSVNEYGQRVAGDWVEYWDDAAQAAYFYNTASGEASDPMRGKIRGAKRFAQQ</sequence>
<feature type="compositionally biased region" description="Polar residues" evidence="2">
    <location>
        <begin position="367"/>
        <end position="380"/>
    </location>
</feature>
<dbReference type="GO" id="GO:0051295">
    <property type="term" value="P:establishment of meiotic spindle localization"/>
    <property type="evidence" value="ECO:0007669"/>
    <property type="project" value="TreeGrafter"/>
</dbReference>
<keyword evidence="1" id="KW-0479">Metal-binding</keyword>
<dbReference type="PANTHER" id="PTHR22706:SF2">
    <property type="entry name" value="SFI1 SPINDLE BODY DOMAIN-CONTAINING PROTEIN"/>
    <property type="match status" value="1"/>
</dbReference>
<feature type="compositionally biased region" description="Polar residues" evidence="2">
    <location>
        <begin position="2048"/>
        <end position="2059"/>
    </location>
</feature>
<dbReference type="EMBL" id="FN647682">
    <property type="protein sequence ID" value="CBN76617.1"/>
    <property type="molecule type" value="Genomic_DNA"/>
</dbReference>
<feature type="compositionally biased region" description="Gly residues" evidence="2">
    <location>
        <begin position="821"/>
        <end position="830"/>
    </location>
</feature>
<feature type="compositionally biased region" description="Low complexity" evidence="2">
    <location>
        <begin position="2151"/>
        <end position="2161"/>
    </location>
</feature>
<feature type="compositionally biased region" description="Gly residues" evidence="2">
    <location>
        <begin position="2139"/>
        <end position="2150"/>
    </location>
</feature>
<dbReference type="SMART" id="SM00015">
    <property type="entry name" value="IQ"/>
    <property type="match status" value="13"/>
</dbReference>
<dbReference type="GO" id="GO:0005516">
    <property type="term" value="F:calmodulin binding"/>
    <property type="evidence" value="ECO:0007669"/>
    <property type="project" value="TreeGrafter"/>
</dbReference>
<dbReference type="PROSITE" id="PS50096">
    <property type="entry name" value="IQ"/>
    <property type="match status" value="10"/>
</dbReference>
<dbReference type="InterPro" id="IPR000048">
    <property type="entry name" value="IQ_motif_EF-hand-BS"/>
</dbReference>
<dbReference type="STRING" id="2880.D8LBA8"/>
<evidence type="ECO:0000256" key="2">
    <source>
        <dbReference type="SAM" id="MobiDB-lite"/>
    </source>
</evidence>
<evidence type="ECO:0000256" key="1">
    <source>
        <dbReference type="PROSITE-ProRule" id="PRU00024"/>
    </source>
</evidence>